<accession>A0A833S2T4</accession>
<reference evidence="12" key="1">
    <citation type="submission" date="2019-11" db="EMBL/GenBank/DDBJ databases">
        <title>The nuclear and mitochondrial genomes of Frieseomelitta varia - a highly eusocial stingless bee (Meliponini) with a permanently sterile worker caste.</title>
        <authorList>
            <person name="Freitas F.C.P."/>
            <person name="Lourenco A.P."/>
            <person name="Nunes F.M.F."/>
            <person name="Paschoal A.R."/>
            <person name="Abreu F.C.P."/>
            <person name="Barbin F.O."/>
            <person name="Bataglia L."/>
            <person name="Cardoso-Junior C.A.M."/>
            <person name="Cervoni M.S."/>
            <person name="Silva S.R."/>
            <person name="Dalarmi F."/>
            <person name="Del Lama M.A."/>
            <person name="Depintor T.S."/>
            <person name="Ferreira K.M."/>
            <person name="Goria P.S."/>
            <person name="Jaskot M.C."/>
            <person name="Lago D.C."/>
            <person name="Luna-Lucena D."/>
            <person name="Moda L.M."/>
            <person name="Nascimento L."/>
            <person name="Pedrino M."/>
            <person name="Rabico F.O."/>
            <person name="Sanches F.C."/>
            <person name="Santos D.E."/>
            <person name="Santos C.G."/>
            <person name="Vieira J."/>
            <person name="Lopes T.F."/>
            <person name="Barchuk A.R."/>
            <person name="Hartfelder K."/>
            <person name="Simoes Z.L.P."/>
            <person name="Bitondi M.M.G."/>
            <person name="Pinheiro D.G."/>
        </authorList>
    </citation>
    <scope>NUCLEOTIDE SEQUENCE</scope>
    <source>
        <strain evidence="12">USP_RPSP 00005682</strain>
        <tissue evidence="12">Whole individual</tissue>
    </source>
</reference>
<comment type="function">
    <text evidence="5">Component of the elongator complex which is required for multiple tRNA modifications, including mcm5U (5-methoxycarbonylmethyl uridine), mcm5s2U (5-methoxycarbonylmethyl-2-thiouridine), and ncm5U (5-carbamoylmethyl uridine). The elongator complex catalyzes formation of carboxymethyluridine in the wobble base at position 34 in tRNAs.</text>
</comment>
<dbReference type="InterPro" id="IPR056167">
    <property type="entry name" value="A-sol_ELP1"/>
</dbReference>
<dbReference type="Pfam" id="PF23878">
    <property type="entry name" value="TPR_ELP1"/>
    <property type="match status" value="1"/>
</dbReference>
<dbReference type="UniPathway" id="UPA00988"/>
<organism evidence="12 13">
    <name type="scientific">Frieseomelitta varia</name>
    <dbReference type="NCBI Taxonomy" id="561572"/>
    <lineage>
        <taxon>Eukaryota</taxon>
        <taxon>Metazoa</taxon>
        <taxon>Ecdysozoa</taxon>
        <taxon>Arthropoda</taxon>
        <taxon>Hexapoda</taxon>
        <taxon>Insecta</taxon>
        <taxon>Pterygota</taxon>
        <taxon>Neoptera</taxon>
        <taxon>Endopterygota</taxon>
        <taxon>Hymenoptera</taxon>
        <taxon>Apocrita</taxon>
        <taxon>Aculeata</taxon>
        <taxon>Apoidea</taxon>
        <taxon>Anthophila</taxon>
        <taxon>Apidae</taxon>
        <taxon>Frieseomelitta</taxon>
    </lineage>
</organism>
<dbReference type="Pfam" id="PF04762">
    <property type="entry name" value="Beta-prop_ELP1_1st"/>
    <property type="match status" value="1"/>
</dbReference>
<evidence type="ECO:0000256" key="4">
    <source>
        <dbReference type="ARBA" id="ARBA00022694"/>
    </source>
</evidence>
<evidence type="ECO:0000256" key="3">
    <source>
        <dbReference type="ARBA" id="ARBA00022490"/>
    </source>
</evidence>
<dbReference type="GO" id="GO:0033588">
    <property type="term" value="C:elongator holoenzyme complex"/>
    <property type="evidence" value="ECO:0007669"/>
    <property type="project" value="InterPro"/>
</dbReference>
<comment type="subcellular location">
    <subcellularLocation>
        <location evidence="5">Cytoplasm</location>
    </subcellularLocation>
    <subcellularLocation>
        <location evidence="5">Nucleus</location>
    </subcellularLocation>
</comment>
<feature type="region of interest" description="Disordered" evidence="6">
    <location>
        <begin position="1157"/>
        <end position="1186"/>
    </location>
</feature>
<gene>
    <name evidence="12" type="ORF">E2986_03449</name>
</gene>
<dbReference type="SUPFAM" id="SSF69322">
    <property type="entry name" value="Tricorn protease domain 2"/>
    <property type="match status" value="1"/>
</dbReference>
<dbReference type="GO" id="GO:0000049">
    <property type="term" value="F:tRNA binding"/>
    <property type="evidence" value="ECO:0007669"/>
    <property type="project" value="TreeGrafter"/>
</dbReference>
<evidence type="ECO:0000259" key="9">
    <source>
        <dbReference type="Pfam" id="PF23878"/>
    </source>
</evidence>
<protein>
    <recommendedName>
        <fullName evidence="5">Elongator complex protein 1</fullName>
    </recommendedName>
</protein>
<dbReference type="InterPro" id="IPR056164">
    <property type="entry name" value="Beta-prop_ELP1_1st"/>
</dbReference>
<dbReference type="GO" id="GO:0005829">
    <property type="term" value="C:cytosol"/>
    <property type="evidence" value="ECO:0007669"/>
    <property type="project" value="TreeGrafter"/>
</dbReference>
<keyword evidence="5" id="KW-0539">Nucleus</keyword>
<dbReference type="Pfam" id="PF23936">
    <property type="entry name" value="HB_ELP1"/>
    <property type="match status" value="1"/>
</dbReference>
<feature type="domain" description="ELP1 first N-terminal beta-propeller" evidence="7">
    <location>
        <begin position="1"/>
        <end position="347"/>
    </location>
</feature>
<keyword evidence="4" id="KW-0819">tRNA processing</keyword>
<name>A0A833S2T4_9HYME</name>
<comment type="similarity">
    <text evidence="2 5">Belongs to the ELP1/IKA1 family.</text>
</comment>
<dbReference type="Proteomes" id="UP000655588">
    <property type="component" value="Unassembled WGS sequence"/>
</dbReference>
<dbReference type="Pfam" id="PF23925">
    <property type="entry name" value="A-sol_ELP1"/>
    <property type="match status" value="1"/>
</dbReference>
<dbReference type="InterPro" id="IPR056166">
    <property type="entry name" value="TPR_ELP1"/>
</dbReference>
<feature type="domain" description="ELP1 alpha-solenoid" evidence="10">
    <location>
        <begin position="700"/>
        <end position="905"/>
    </location>
</feature>
<evidence type="ECO:0000259" key="7">
    <source>
        <dbReference type="Pfam" id="PF04762"/>
    </source>
</evidence>
<comment type="caution">
    <text evidence="12">The sequence shown here is derived from an EMBL/GenBank/DDBJ whole genome shotgun (WGS) entry which is preliminary data.</text>
</comment>
<evidence type="ECO:0000259" key="8">
    <source>
        <dbReference type="Pfam" id="PF23797"/>
    </source>
</evidence>
<feature type="domain" description="ELP1 N-terminal second beta-propeller" evidence="8">
    <location>
        <begin position="388"/>
        <end position="676"/>
    </location>
</feature>
<dbReference type="GO" id="GO:0002926">
    <property type="term" value="P:tRNA wobble base 5-methoxycarbonylmethyl-2-thiouridinylation"/>
    <property type="evidence" value="ECO:0007669"/>
    <property type="project" value="TreeGrafter"/>
</dbReference>
<dbReference type="PANTHER" id="PTHR12747:SF0">
    <property type="entry name" value="ELONGATOR COMPLEX PROTEIN 1"/>
    <property type="match status" value="1"/>
</dbReference>
<evidence type="ECO:0000313" key="12">
    <source>
        <dbReference type="EMBL" id="KAF3426572.1"/>
    </source>
</evidence>
<comment type="pathway">
    <text evidence="1">tRNA modification; 5-methoxycarbonylmethyl-2-thiouridine-tRNA biosynthesis.</text>
</comment>
<dbReference type="PIRSF" id="PIRSF017233">
    <property type="entry name" value="IKAP"/>
    <property type="match status" value="1"/>
</dbReference>
<evidence type="ECO:0000256" key="5">
    <source>
        <dbReference type="PIRNR" id="PIRNR017233"/>
    </source>
</evidence>
<dbReference type="EMBL" id="WNWW01000310">
    <property type="protein sequence ID" value="KAF3426572.1"/>
    <property type="molecule type" value="Genomic_DNA"/>
</dbReference>
<evidence type="ECO:0000259" key="11">
    <source>
        <dbReference type="Pfam" id="PF23936"/>
    </source>
</evidence>
<dbReference type="InterPro" id="IPR056165">
    <property type="entry name" value="Beta-prop_ELP1_2nd"/>
</dbReference>
<evidence type="ECO:0000256" key="2">
    <source>
        <dbReference type="ARBA" id="ARBA00006086"/>
    </source>
</evidence>
<feature type="domain" description="ELP1 three-helical bundle" evidence="11">
    <location>
        <begin position="1085"/>
        <end position="1260"/>
    </location>
</feature>
<dbReference type="InterPro" id="IPR006849">
    <property type="entry name" value="Elp1"/>
</dbReference>
<feature type="compositionally biased region" description="Low complexity" evidence="6">
    <location>
        <begin position="1157"/>
        <end position="1178"/>
    </location>
</feature>
<dbReference type="InterPro" id="IPR056169">
    <property type="entry name" value="HB_ELP1"/>
</dbReference>
<sequence>MKNLIVRQRASRVLNVLENQTTNLSDLNTLYAIDSSNDDFYILSNNKLCKVPSNRVENTSFFDIDESLEFISLEYCSMTQELYGACKSGSILRLSVEPEFKYELMTDLNTDLQCMKLSPDHEMIVLITVHGIVITMVSTFQIISEVDLHTQHFGQKQFVTVGWGKKETQFHGSEGKKAAIAKPTEINENNIDDGSYRITWREDGSLFAVGFLHCRNKVRQFKIFNREGILLYTNEAANSLEESLSWKPSGSLIATTQISQNKHLVAFFEKNGLKHKEFSLPFKPKETRVRVKDLFWSPDSEILTIWCQIQADCSSVLQLWTENNYHWYLKQSIKFPTDNSLVHATWSTTSCSKKLIILTCKELITCDYNWSVDHSRGITVRDKSVVGVIDGNKSLMTGLRAGVVPPPMAHQILETSESINVIAFAPDIKDKATWMDSNTFFCVTASKKLIFYRHLVDSCLLEYEHIGTYDIKWDITLECESSFYDMHHFLWLNENNVLCSLSMNEQSFLCVLTLNAIDQTQGQVLLSQMHIMDGLIQHIVPSPDSDEAYIIVDNSIVKYTRETELVPISIELQKYTYKVEVVKVSGKHVILSLYHRNCFAVNGKQIANNITSFFVHSEFLLLTTAQNTLVCVHLNESDFEELMKQDLTVKPWENELNDKSFLDTNIRRLERGSQLIAAIPKDSKTVLQMPRGNLECIQPRTLSLHIIGYHLDNCDYLYAFDLMRRQRINLNLIYDHNPEKFIENASKFVNQISKVSWLSLFLSELTDEDVTTTIYANYYRRHRLESNNLQLNKIESICGLLRNIMEERNSANHLIQPILISLVKDKRKQGMEAALTKIKEIQKLEDKCTENKERISDEALKYLLYIVDVNVLFDIALGMYDFDLTMFIASKSQKDPKEYIPFLNDFRNLDENYMKYSIDLYLKRYESALEHIAKEPNRFNEAVSLISNHNLYTKALKLFEKESKEYKEVARIYGEFLLKKQCYYEAGIMFRRSGDLKEALNAYRLATSWRDVIILSTQMKLSEAEKNVIYHDLVKRLETDKKYDEAAYILMNYLRDTTEAIISLCNGKQWKDALRIAHDTNNLEFIESHIKPGVYEYADHALSQIRKNKQDFEQHKSRLATVRHNISQRNTKSYSEILCDNESIYDKGISDILSDTSSVVGSTSSQMSKSSTMSGKSYRSSKNRRKQERKLLSLKEGSVFEDLALIQALYQIISNTYKEQNDMHILIQMLVHFDDDEYAKSIQNCMEELLLTIEKSKSEIWDKSAPSSLTEMENVEVTTSMGSQGFSVCYKLVEPYIVRPPVVNSSPWKMNIF</sequence>
<evidence type="ECO:0000256" key="6">
    <source>
        <dbReference type="SAM" id="MobiDB-lite"/>
    </source>
</evidence>
<evidence type="ECO:0000259" key="10">
    <source>
        <dbReference type="Pfam" id="PF23925"/>
    </source>
</evidence>
<dbReference type="GO" id="GO:0005634">
    <property type="term" value="C:nucleus"/>
    <property type="evidence" value="ECO:0007669"/>
    <property type="project" value="UniProtKB-SubCell"/>
</dbReference>
<keyword evidence="13" id="KW-1185">Reference proteome</keyword>
<evidence type="ECO:0000313" key="13">
    <source>
        <dbReference type="Proteomes" id="UP000655588"/>
    </source>
</evidence>
<dbReference type="PANTHER" id="PTHR12747">
    <property type="entry name" value="ELONGATOR COMPLEX PROTEIN 1"/>
    <property type="match status" value="1"/>
</dbReference>
<feature type="domain" description="ELP1 TPR" evidence="9">
    <location>
        <begin position="913"/>
        <end position="1075"/>
    </location>
</feature>
<proteinExistence type="inferred from homology"/>
<dbReference type="Pfam" id="PF23797">
    <property type="entry name" value="Beta-prop_ELP1_2nd"/>
    <property type="match status" value="1"/>
</dbReference>
<evidence type="ECO:0000256" key="1">
    <source>
        <dbReference type="ARBA" id="ARBA00005043"/>
    </source>
</evidence>
<keyword evidence="3 5" id="KW-0963">Cytoplasm</keyword>